<dbReference type="InterPro" id="IPR008984">
    <property type="entry name" value="SMAD_FHA_dom_sf"/>
</dbReference>
<dbReference type="CDD" id="cd00060">
    <property type="entry name" value="FHA"/>
    <property type="match status" value="1"/>
</dbReference>
<dbReference type="AlphaFoldDB" id="A0A0S7BN11"/>
<evidence type="ECO:0000313" key="2">
    <source>
        <dbReference type="EMBL" id="GAP15130.1"/>
    </source>
</evidence>
<dbReference type="InterPro" id="IPR000253">
    <property type="entry name" value="FHA_dom"/>
</dbReference>
<dbReference type="RefSeq" id="WP_075074327.1">
    <property type="nucleotide sequence ID" value="NZ_DF967972.1"/>
</dbReference>
<dbReference type="Pfam" id="PF12401">
    <property type="entry name" value="FhaA_N"/>
    <property type="match status" value="1"/>
</dbReference>
<sequence length="256" mass="28151">MRSTLEQIERSLKTIIEASAGLFGHANRQEQLARQLATALYEQLPEQLNGKATAPDQFTIYLNPENIAVWQQPQWTEWLNQVICNALQDSGYDSAPRPSIQLAAEADLPIDRLRVTAVHSTDQLGSTAAMPVTTDPHSRVDSVDNLPANAYLIVQGTQTVILDRQIFNIGRRTDNDLVLDDPHVSRTHLQIRAIRGRFVLFDLNSTGGTLVNGSPIREHLLAAGDVILIGSISLIYGEDSPAWPDDPSQSTSPIEA</sequence>
<evidence type="ECO:0000313" key="3">
    <source>
        <dbReference type="Proteomes" id="UP000055060"/>
    </source>
</evidence>
<dbReference type="SUPFAM" id="SSF49879">
    <property type="entry name" value="SMAD/FHA domain"/>
    <property type="match status" value="1"/>
</dbReference>
<dbReference type="PROSITE" id="PS50006">
    <property type="entry name" value="FHA_DOMAIN"/>
    <property type="match status" value="1"/>
</dbReference>
<dbReference type="Proteomes" id="UP000055060">
    <property type="component" value="Unassembled WGS sequence"/>
</dbReference>
<dbReference type="PANTHER" id="PTHR23308">
    <property type="entry name" value="NUCLEAR INHIBITOR OF PROTEIN PHOSPHATASE-1"/>
    <property type="match status" value="1"/>
</dbReference>
<organism evidence="2">
    <name type="scientific">Longilinea arvoryzae</name>
    <dbReference type="NCBI Taxonomy" id="360412"/>
    <lineage>
        <taxon>Bacteria</taxon>
        <taxon>Bacillati</taxon>
        <taxon>Chloroflexota</taxon>
        <taxon>Anaerolineae</taxon>
        <taxon>Anaerolineales</taxon>
        <taxon>Anaerolineaceae</taxon>
        <taxon>Longilinea</taxon>
    </lineage>
</organism>
<name>A0A0S7BN11_9CHLR</name>
<accession>A0A0S7BN11</accession>
<dbReference type="InterPro" id="IPR022128">
    <property type="entry name" value="FhaA_N"/>
</dbReference>
<dbReference type="SMART" id="SM00240">
    <property type="entry name" value="FHA"/>
    <property type="match status" value="1"/>
</dbReference>
<keyword evidence="3" id="KW-1185">Reference proteome</keyword>
<reference evidence="2" key="1">
    <citation type="submission" date="2015-07" db="EMBL/GenBank/DDBJ databases">
        <title>Draft Genome Sequences of Anaerolinea thermolimosa IMO-1, Bellilinea caldifistulae GOMI-1, Leptolinea tardivitalis YMTK-2, Levilinea saccharolytica KIBI-1,Longilinea arvoryzae KOME-1, Previously Described as Members of the Anaerolineaceae (Chloroflexi).</title>
        <authorList>
            <person name="Sekiguchi Y."/>
            <person name="Ohashi A."/>
            <person name="Matsuura N."/>
            <person name="Tourlousse M.D."/>
        </authorList>
    </citation>
    <scope>NUCLEOTIDE SEQUENCE [LARGE SCALE GENOMIC DNA]</scope>
    <source>
        <strain evidence="2">KOME-1</strain>
    </source>
</reference>
<proteinExistence type="predicted"/>
<dbReference type="OrthoDB" id="9816434at2"/>
<gene>
    <name evidence="2" type="ORF">LARV_02911</name>
</gene>
<dbReference type="EMBL" id="DF967972">
    <property type="protein sequence ID" value="GAP15130.1"/>
    <property type="molecule type" value="Genomic_DNA"/>
</dbReference>
<dbReference type="Pfam" id="PF00498">
    <property type="entry name" value="FHA"/>
    <property type="match status" value="1"/>
</dbReference>
<evidence type="ECO:0000259" key="1">
    <source>
        <dbReference type="PROSITE" id="PS50006"/>
    </source>
</evidence>
<dbReference type="InterPro" id="IPR050923">
    <property type="entry name" value="Cell_Proc_Reg/RNA_Proc"/>
</dbReference>
<dbReference type="Gene3D" id="2.60.200.20">
    <property type="match status" value="1"/>
</dbReference>
<dbReference type="Gene3D" id="3.30.2320.60">
    <property type="entry name" value="FhaA, phosphopeptide-binding domain (DUF3662)"/>
    <property type="match status" value="1"/>
</dbReference>
<dbReference type="InterPro" id="IPR042287">
    <property type="entry name" value="FhaA_N_sf"/>
</dbReference>
<dbReference type="STRING" id="360412.LARV_02911"/>
<feature type="domain" description="FHA" evidence="1">
    <location>
        <begin position="167"/>
        <end position="216"/>
    </location>
</feature>
<protein>
    <submittedName>
        <fullName evidence="2">Protein containg FOG: FHA domain</fullName>
    </submittedName>
</protein>